<proteinExistence type="predicted"/>
<reference evidence="4" key="1">
    <citation type="submission" date="2021-01" db="EMBL/GenBank/DDBJ databases">
        <authorList>
            <person name="Corre E."/>
            <person name="Pelletier E."/>
            <person name="Niang G."/>
            <person name="Scheremetjew M."/>
            <person name="Finn R."/>
            <person name="Kale V."/>
            <person name="Holt S."/>
            <person name="Cochrane G."/>
            <person name="Meng A."/>
            <person name="Brown T."/>
            <person name="Cohen L."/>
        </authorList>
    </citation>
    <scope>NUCLEOTIDE SEQUENCE</scope>
    <source>
        <strain evidence="4">10249 10 AB</strain>
    </source>
</reference>
<dbReference type="EMBL" id="HBIX01029909">
    <property type="protein sequence ID" value="CAE0727229.1"/>
    <property type="molecule type" value="Transcribed_RNA"/>
</dbReference>
<dbReference type="CDD" id="cd00067">
    <property type="entry name" value="GAL4"/>
    <property type="match status" value="1"/>
</dbReference>
<feature type="domain" description="Zn(2)-C6 fungal-type" evidence="3">
    <location>
        <begin position="72"/>
        <end position="117"/>
    </location>
</feature>
<feature type="region of interest" description="Disordered" evidence="2">
    <location>
        <begin position="276"/>
        <end position="391"/>
    </location>
</feature>
<dbReference type="InterPro" id="IPR036864">
    <property type="entry name" value="Zn2-C6_fun-type_DNA-bd_sf"/>
</dbReference>
<protein>
    <recommendedName>
        <fullName evidence="3">Zn(2)-C6 fungal-type domain-containing protein</fullName>
    </recommendedName>
</protein>
<organism evidence="4">
    <name type="scientific">Pseudo-nitzschia australis</name>
    <dbReference type="NCBI Taxonomy" id="44445"/>
    <lineage>
        <taxon>Eukaryota</taxon>
        <taxon>Sar</taxon>
        <taxon>Stramenopiles</taxon>
        <taxon>Ochrophyta</taxon>
        <taxon>Bacillariophyta</taxon>
        <taxon>Bacillariophyceae</taxon>
        <taxon>Bacillariophycidae</taxon>
        <taxon>Bacillariales</taxon>
        <taxon>Bacillariaceae</taxon>
        <taxon>Pseudo-nitzschia</taxon>
    </lineage>
</organism>
<dbReference type="GO" id="GO:0008270">
    <property type="term" value="F:zinc ion binding"/>
    <property type="evidence" value="ECO:0007669"/>
    <property type="project" value="InterPro"/>
</dbReference>
<feature type="compositionally biased region" description="Low complexity" evidence="2">
    <location>
        <begin position="302"/>
        <end position="315"/>
    </location>
</feature>
<dbReference type="SUPFAM" id="SSF57701">
    <property type="entry name" value="Zn2/Cys6 DNA-binding domain"/>
    <property type="match status" value="1"/>
</dbReference>
<dbReference type="Pfam" id="PF00172">
    <property type="entry name" value="Zn_clus"/>
    <property type="match status" value="1"/>
</dbReference>
<feature type="compositionally biased region" description="Low complexity" evidence="2">
    <location>
        <begin position="17"/>
        <end position="43"/>
    </location>
</feature>
<dbReference type="SUPFAM" id="SSF81995">
    <property type="entry name" value="beta-sandwich domain of Sec23/24"/>
    <property type="match status" value="1"/>
</dbReference>
<feature type="region of interest" description="Disordered" evidence="2">
    <location>
        <begin position="233"/>
        <end position="259"/>
    </location>
</feature>
<keyword evidence="1" id="KW-0175">Coiled coil</keyword>
<dbReference type="InterPro" id="IPR001138">
    <property type="entry name" value="Zn2Cys6_DnaBD"/>
</dbReference>
<dbReference type="PROSITE" id="PS50048">
    <property type="entry name" value="ZN2_CY6_FUNGAL_2"/>
    <property type="match status" value="1"/>
</dbReference>
<feature type="compositionally biased region" description="Low complexity" evidence="2">
    <location>
        <begin position="343"/>
        <end position="379"/>
    </location>
</feature>
<name>A0A7S4AUE2_9STRA</name>
<evidence type="ECO:0000313" key="4">
    <source>
        <dbReference type="EMBL" id="CAE0727229.1"/>
    </source>
</evidence>
<feature type="region of interest" description="Disordered" evidence="2">
    <location>
        <begin position="1"/>
        <end position="58"/>
    </location>
</feature>
<sequence>MSNNGDANKDDRAPSITTTNNTNTTSTKSNSSNNSSSNSSTNNPKDDVLLAKGGGDSASTTNNKTAVALCASCDRCRARKTKCDGKRPCGNCASRYMKKHKLTSIEGIDPALFECVYSPAKRRGPVPGRAGQTRKAAEAFGNQPQVPPGVVGRFGATGFLSQAGVNSEALQTLGGVAAHRSGGMMSASAQALEAMQMRTMMARMGGGPSGPGVGPAGSIGGSMQGIMGASGGRGSIQGGLSGMGGAGANGHRGSQPDSFFDSQHAIHQQLNLIQQLQAQQQQMGNGGGGDSGLGGIGRRGDSSSGIASAAMGLASMDGGSSSGPAARRMKLDHQTPKAPSELQIQQAHQQQIYQQHHQQQQQQQQQQHNEQQQQQPQLQNGNGGTDANGVPKTIAAHTHLLELSDPDGSRLRAFYRLSVDELFGFPPTPTDEEYCARLNIHGMTPRMIPGTHLAALSAARFAEVAVGAIVHNEAPLAMELCNAVVHCLKESVQDPVQPPYMFEVARSYFLLAVFRAFRGDTIRYFKYRRVCLTYVSKLDSATNATTLVAAVSFLDAWAYMIYNADEKKVPHIDNSIPPVERPPQAILTRTTTVEMEYNVRCNPACIASDPRNQNWIQGAPPVFLNNEAPLRARSLDALACAVRTCCDQANGRFAAISKSAKANNMEAIPQETIITPTTTAVLAHESQLCSRNMVLSAFSLLEQYEQVTPNSHKNQGIHLVMSAMDAFLDNGDDDGDGGFTDSQIQSLLSVANIVIENPLLLHHAGPTYHMVSNAAVMLCHLLNSMYMMKGGANGIRKEQELGGGMEAAMFEEILDSFTALRKLLVIHRRKLPIKLRCHSIPRPSLVLPVNGKPFIDLGETLLCACRGCQGFVLMACSPVVAAQKAQAAATKRDVEAAREARVEAADELDKDMEDLSHDFNLDDDALLGMLSQLISN</sequence>
<dbReference type="AlphaFoldDB" id="A0A7S4AUE2"/>
<evidence type="ECO:0000259" key="3">
    <source>
        <dbReference type="PROSITE" id="PS50048"/>
    </source>
</evidence>
<evidence type="ECO:0000256" key="2">
    <source>
        <dbReference type="SAM" id="MobiDB-lite"/>
    </source>
</evidence>
<dbReference type="InterPro" id="IPR052145">
    <property type="entry name" value="Mediator/Homeobox_domain"/>
</dbReference>
<accession>A0A7S4AUE2</accession>
<dbReference type="PANTHER" id="PTHR24330:SF19">
    <property type="entry name" value="MEDIATOR OF RNA POLYMERASE II TRANSCRIPTION SUBUNIT 29"/>
    <property type="match status" value="1"/>
</dbReference>
<feature type="coiled-coil region" evidence="1">
    <location>
        <begin position="880"/>
        <end position="907"/>
    </location>
</feature>
<dbReference type="GO" id="GO:0000981">
    <property type="term" value="F:DNA-binding transcription factor activity, RNA polymerase II-specific"/>
    <property type="evidence" value="ECO:0007669"/>
    <property type="project" value="InterPro"/>
</dbReference>
<gene>
    <name evidence="4" type="ORF">PAUS00366_LOCUS19989</name>
</gene>
<dbReference type="PANTHER" id="PTHR24330">
    <property type="entry name" value="HOMEOBOX PROTEIN BARH-LIKE"/>
    <property type="match status" value="1"/>
</dbReference>
<evidence type="ECO:0000256" key="1">
    <source>
        <dbReference type="SAM" id="Coils"/>
    </source>
</evidence>
<feature type="compositionally biased region" description="Gly residues" evidence="2">
    <location>
        <begin position="233"/>
        <end position="250"/>
    </location>
</feature>
<feature type="compositionally biased region" description="Gly residues" evidence="2">
    <location>
        <begin position="284"/>
        <end position="297"/>
    </location>
</feature>
<dbReference type="Gene3D" id="4.10.240.10">
    <property type="entry name" value="Zn(2)-C6 fungal-type DNA-binding domain"/>
    <property type="match status" value="1"/>
</dbReference>